<dbReference type="RefSeq" id="WP_338005862.1">
    <property type="nucleotide sequence ID" value="NZ_JAOPKA010000021.1"/>
</dbReference>
<feature type="transmembrane region" description="Helical" evidence="1">
    <location>
        <begin position="20"/>
        <end position="47"/>
    </location>
</feature>
<name>A0AAP2Z3Y4_9EURY</name>
<evidence type="ECO:0000256" key="1">
    <source>
        <dbReference type="SAM" id="Phobius"/>
    </source>
</evidence>
<comment type="caution">
    <text evidence="2">The sequence shown here is derived from an EMBL/GenBank/DDBJ whole genome shotgun (WGS) entry which is preliminary data.</text>
</comment>
<evidence type="ECO:0000313" key="3">
    <source>
        <dbReference type="Proteomes" id="UP001321018"/>
    </source>
</evidence>
<keyword evidence="1" id="KW-0472">Membrane</keyword>
<sequence length="60" mass="6348">MPIAVEPRLAPSVVIANVAIPSVLIALVLLVAGLITGGIVFVLVSLFRRLSHGSDERDDR</sequence>
<dbReference type="EMBL" id="JAOPKA010000021">
    <property type="protein sequence ID" value="MCU4744055.1"/>
    <property type="molecule type" value="Genomic_DNA"/>
</dbReference>
<accession>A0AAP2Z3Y4</accession>
<dbReference type="AlphaFoldDB" id="A0AAP2Z3Y4"/>
<proteinExistence type="predicted"/>
<organism evidence="2 3">
    <name type="scientific">Natronoglomus mannanivorans</name>
    <dbReference type="NCBI Taxonomy" id="2979990"/>
    <lineage>
        <taxon>Archaea</taxon>
        <taxon>Methanobacteriati</taxon>
        <taxon>Methanobacteriota</taxon>
        <taxon>Stenosarchaea group</taxon>
        <taxon>Halobacteria</taxon>
        <taxon>Halobacteriales</taxon>
        <taxon>Natrialbaceae</taxon>
        <taxon>Natronoglomus</taxon>
    </lineage>
</organism>
<protein>
    <submittedName>
        <fullName evidence="2">Uncharacterized protein</fullName>
    </submittedName>
</protein>
<dbReference type="Proteomes" id="UP001321018">
    <property type="component" value="Unassembled WGS sequence"/>
</dbReference>
<keyword evidence="1" id="KW-1133">Transmembrane helix</keyword>
<reference evidence="2" key="1">
    <citation type="submission" date="2022-09" db="EMBL/GenBank/DDBJ databases">
        <title>Enrichment on poylsaccharides allowed isolation of novel metabolic and taxonomic groups of Haloarchaea.</title>
        <authorList>
            <person name="Sorokin D.Y."/>
            <person name="Elcheninov A.G."/>
            <person name="Khizhniak T.V."/>
            <person name="Kolganova T.V."/>
            <person name="Kublanov I.V."/>
        </authorList>
    </citation>
    <scope>NUCLEOTIDE SEQUENCE</scope>
    <source>
        <strain evidence="2">AArc-xg1-1</strain>
    </source>
</reference>
<gene>
    <name evidence="2" type="ORF">OB960_21990</name>
</gene>
<keyword evidence="1" id="KW-0812">Transmembrane</keyword>
<evidence type="ECO:0000313" key="2">
    <source>
        <dbReference type="EMBL" id="MCU4744055.1"/>
    </source>
</evidence>